<dbReference type="GO" id="GO:0003677">
    <property type="term" value="F:DNA binding"/>
    <property type="evidence" value="ECO:0007669"/>
    <property type="project" value="UniProtKB-UniRule"/>
</dbReference>
<dbReference type="InterPro" id="IPR003593">
    <property type="entry name" value="AAA+_ATPase"/>
</dbReference>
<evidence type="ECO:0000313" key="15">
    <source>
        <dbReference type="Proteomes" id="UP000064029"/>
    </source>
</evidence>
<dbReference type="Gene3D" id="1.10.860.10">
    <property type="entry name" value="DNAb Helicase, Chain A"/>
    <property type="match status" value="1"/>
</dbReference>
<dbReference type="InterPro" id="IPR007694">
    <property type="entry name" value="DNA_helicase_DnaB-like_C"/>
</dbReference>
<evidence type="ECO:0000256" key="7">
    <source>
        <dbReference type="ARBA" id="ARBA00022840"/>
    </source>
</evidence>
<dbReference type="GO" id="GO:0016887">
    <property type="term" value="F:ATP hydrolysis activity"/>
    <property type="evidence" value="ECO:0007669"/>
    <property type="project" value="RHEA"/>
</dbReference>
<dbReference type="GO" id="GO:1990077">
    <property type="term" value="C:primosome complex"/>
    <property type="evidence" value="ECO:0007669"/>
    <property type="project" value="UniProtKB-UniRule"/>
</dbReference>
<keyword evidence="3 12" id="KW-0235">DNA replication</keyword>
<dbReference type="Proteomes" id="UP000064029">
    <property type="component" value="Unassembled WGS sequence"/>
</dbReference>
<dbReference type="SUPFAM" id="SSF48024">
    <property type="entry name" value="N-terminal domain of DnaB helicase"/>
    <property type="match status" value="1"/>
</dbReference>
<evidence type="ECO:0000256" key="10">
    <source>
        <dbReference type="ARBA" id="ARBA00048954"/>
    </source>
</evidence>
<evidence type="ECO:0000256" key="1">
    <source>
        <dbReference type="ARBA" id="ARBA00008428"/>
    </source>
</evidence>
<keyword evidence="7 12" id="KW-0067">ATP-binding</keyword>
<dbReference type="PANTHER" id="PTHR30153:SF2">
    <property type="entry name" value="REPLICATIVE DNA HELICASE"/>
    <property type="match status" value="1"/>
</dbReference>
<feature type="domain" description="SF4 helicase" evidence="13">
    <location>
        <begin position="182"/>
        <end position="447"/>
    </location>
</feature>
<reference evidence="14 15" key="1">
    <citation type="submission" date="2015-11" db="EMBL/GenBank/DDBJ databases">
        <title>Expanding the genomic diversity of Burkholderia species for the development of highly accurate diagnostics.</title>
        <authorList>
            <person name="Sahl J."/>
            <person name="Keim P."/>
            <person name="Wagner D."/>
        </authorList>
    </citation>
    <scope>NUCLEOTIDE SEQUENCE [LARGE SCALE GENOMIC DNA]</scope>
    <source>
        <strain evidence="14 15">MSMB2036</strain>
    </source>
</reference>
<keyword evidence="6 12" id="KW-0347">Helicase</keyword>
<evidence type="ECO:0000256" key="8">
    <source>
        <dbReference type="ARBA" id="ARBA00023125"/>
    </source>
</evidence>
<evidence type="ECO:0000259" key="13">
    <source>
        <dbReference type="PROSITE" id="PS51199"/>
    </source>
</evidence>
<proteinExistence type="inferred from homology"/>
<evidence type="ECO:0000256" key="11">
    <source>
        <dbReference type="NCBIfam" id="TIGR00665"/>
    </source>
</evidence>
<dbReference type="EMBL" id="LOXM01000255">
    <property type="protein sequence ID" value="KVG56432.1"/>
    <property type="molecule type" value="Genomic_DNA"/>
</dbReference>
<dbReference type="Pfam" id="PF03796">
    <property type="entry name" value="DnaB_C"/>
    <property type="match status" value="1"/>
</dbReference>
<evidence type="ECO:0000313" key="14">
    <source>
        <dbReference type="EMBL" id="KVG56432.1"/>
    </source>
</evidence>
<dbReference type="PANTHER" id="PTHR30153">
    <property type="entry name" value="REPLICATIVE DNA HELICASE DNAB"/>
    <property type="match status" value="1"/>
</dbReference>
<keyword evidence="4 12" id="KW-0547">Nucleotide-binding</keyword>
<dbReference type="InterPro" id="IPR036185">
    <property type="entry name" value="DNA_heli_DnaB-like_N_sf"/>
</dbReference>
<protein>
    <recommendedName>
        <fullName evidence="11 12">Replicative DNA helicase</fullName>
        <ecNumber evidence="11 12">5.6.2.3</ecNumber>
    </recommendedName>
</protein>
<dbReference type="GO" id="GO:0043139">
    <property type="term" value="F:5'-3' DNA helicase activity"/>
    <property type="evidence" value="ECO:0007669"/>
    <property type="project" value="UniProtKB-EC"/>
</dbReference>
<dbReference type="Gene3D" id="3.40.50.300">
    <property type="entry name" value="P-loop containing nucleotide triphosphate hydrolases"/>
    <property type="match status" value="1"/>
</dbReference>
<evidence type="ECO:0000256" key="9">
    <source>
        <dbReference type="ARBA" id="ARBA00023235"/>
    </source>
</evidence>
<dbReference type="PROSITE" id="PS51199">
    <property type="entry name" value="SF4_HELICASE"/>
    <property type="match status" value="1"/>
</dbReference>
<organism evidence="14 15">
    <name type="scientific">Burkholderia ubonensis</name>
    <dbReference type="NCBI Taxonomy" id="101571"/>
    <lineage>
        <taxon>Bacteria</taxon>
        <taxon>Pseudomonadati</taxon>
        <taxon>Pseudomonadota</taxon>
        <taxon>Betaproteobacteria</taxon>
        <taxon>Burkholderiales</taxon>
        <taxon>Burkholderiaceae</taxon>
        <taxon>Burkholderia</taxon>
        <taxon>Burkholderia cepacia complex</taxon>
    </lineage>
</organism>
<comment type="function">
    <text evidence="12">The main replicative DNA helicase, it participates in initiation and elongation during chromosome replication. Travels ahead of the DNA replisome, separating dsDNA into templates for DNA synthesis. A processive ATP-dependent 5'-3' DNA helicase it has DNA-dependent ATPase activity.</text>
</comment>
<dbReference type="GO" id="GO:0006269">
    <property type="term" value="P:DNA replication, synthesis of primer"/>
    <property type="evidence" value="ECO:0007669"/>
    <property type="project" value="UniProtKB-UniRule"/>
</dbReference>
<dbReference type="InterPro" id="IPR016136">
    <property type="entry name" value="DNA_helicase_N/primase_C"/>
</dbReference>
<name>A0A103QVP0_9BURK</name>
<dbReference type="RefSeq" id="WP_059758088.1">
    <property type="nucleotide sequence ID" value="NZ_CP013414.1"/>
</dbReference>
<dbReference type="EC" id="5.6.2.3" evidence="11 12"/>
<comment type="catalytic activity">
    <reaction evidence="10 12">
        <text>ATP + H2O = ADP + phosphate + H(+)</text>
        <dbReference type="Rhea" id="RHEA:13065"/>
        <dbReference type="ChEBI" id="CHEBI:15377"/>
        <dbReference type="ChEBI" id="CHEBI:15378"/>
        <dbReference type="ChEBI" id="CHEBI:30616"/>
        <dbReference type="ChEBI" id="CHEBI:43474"/>
        <dbReference type="ChEBI" id="CHEBI:456216"/>
        <dbReference type="EC" id="5.6.2.3"/>
    </reaction>
</comment>
<dbReference type="CDD" id="cd00984">
    <property type="entry name" value="DnaB_C"/>
    <property type="match status" value="1"/>
</dbReference>
<evidence type="ECO:0000256" key="3">
    <source>
        <dbReference type="ARBA" id="ARBA00022705"/>
    </source>
</evidence>
<dbReference type="InterPro" id="IPR007693">
    <property type="entry name" value="DNA_helicase_DnaB-like_N"/>
</dbReference>
<dbReference type="NCBIfam" id="TIGR00665">
    <property type="entry name" value="DnaB"/>
    <property type="match status" value="1"/>
</dbReference>
<evidence type="ECO:0000256" key="4">
    <source>
        <dbReference type="ARBA" id="ARBA00022741"/>
    </source>
</evidence>
<accession>A0A103QVP0</accession>
<comment type="similarity">
    <text evidence="1 12">Belongs to the helicase family. DnaB subfamily.</text>
</comment>
<evidence type="ECO:0000256" key="2">
    <source>
        <dbReference type="ARBA" id="ARBA00022515"/>
    </source>
</evidence>
<dbReference type="AlphaFoldDB" id="A0A103QVP0"/>
<dbReference type="GO" id="GO:0005524">
    <property type="term" value="F:ATP binding"/>
    <property type="evidence" value="ECO:0007669"/>
    <property type="project" value="UniProtKB-UniRule"/>
</dbReference>
<dbReference type="SUPFAM" id="SSF52540">
    <property type="entry name" value="P-loop containing nucleoside triphosphate hydrolases"/>
    <property type="match status" value="1"/>
</dbReference>
<dbReference type="Pfam" id="PF00772">
    <property type="entry name" value="DnaB"/>
    <property type="match status" value="1"/>
</dbReference>
<gene>
    <name evidence="14" type="ORF">WJ33_37025</name>
</gene>
<keyword evidence="9" id="KW-0413">Isomerase</keyword>
<dbReference type="InterPro" id="IPR007692">
    <property type="entry name" value="DNA_helicase_DnaB"/>
</dbReference>
<keyword evidence="8 12" id="KW-0238">DNA-binding</keyword>
<dbReference type="GO" id="GO:0005829">
    <property type="term" value="C:cytosol"/>
    <property type="evidence" value="ECO:0007669"/>
    <property type="project" value="TreeGrafter"/>
</dbReference>
<dbReference type="InterPro" id="IPR027417">
    <property type="entry name" value="P-loop_NTPase"/>
</dbReference>
<sequence>MNATDQYFEDGVRAVPQAIEAEQSVLGALMIDNDAIDRIGELRAEHFFRYEHRIIFEAIGKLVMSGRTADVMTVFDRLSIEGTLDRTGGLPYLNSVVQSTPGAANIYRYAQIVVERAKLRQLLAAVDEIGAEVANPKGRSADELVAIAQSKFEPLSDGRTEGPKFIGEYLTPVVETIDSEYQGNAPTAISTGLSDLDFKLSGGMRGGDLVIIAGRPSMGKTALAMAISEHVAEHHGPALVDSLEMPGTQLAQRAISRQGDIALQRVRNGSKFSDEDWPKLTNVVGRLTELPLLVDETAGMSLPEIVSRARAVKRKHGLKLLVVDYLQLMTGGPDERHDLRIASYSAGLKALAKQLDIPVIALSQLNRALEQRPNKRPTMADLRDSGAIEQDADTILFLYRDEVYHENTPDPGVAEIIVAKQRNGALGTAYAAFIHEQAKFGDLAMGYVPTPRTAPSKSRGFNDD</sequence>
<keyword evidence="2 12" id="KW-0639">Primosome</keyword>
<dbReference type="SMART" id="SM00382">
    <property type="entry name" value="AAA"/>
    <property type="match status" value="1"/>
</dbReference>
<keyword evidence="5 12" id="KW-0378">Hydrolase</keyword>
<evidence type="ECO:0000256" key="5">
    <source>
        <dbReference type="ARBA" id="ARBA00022801"/>
    </source>
</evidence>
<dbReference type="OrthoDB" id="9060359at2"/>
<evidence type="ECO:0000256" key="12">
    <source>
        <dbReference type="RuleBase" id="RU362085"/>
    </source>
</evidence>
<evidence type="ECO:0000256" key="6">
    <source>
        <dbReference type="ARBA" id="ARBA00022806"/>
    </source>
</evidence>
<comment type="caution">
    <text evidence="14">The sequence shown here is derived from an EMBL/GenBank/DDBJ whole genome shotgun (WGS) entry which is preliminary data.</text>
</comment>